<evidence type="ECO:0000259" key="6">
    <source>
        <dbReference type="PROSITE" id="PS51999"/>
    </source>
</evidence>
<feature type="transmembrane region" description="Helical" evidence="5">
    <location>
        <begin position="172"/>
        <end position="196"/>
    </location>
</feature>
<dbReference type="AlphaFoldDB" id="A0ABC8ZNB3"/>
<keyword evidence="5" id="KW-1133">Transmembrane helix</keyword>
<keyword evidence="1" id="KW-0479">Metal-binding</keyword>
<keyword evidence="3" id="KW-0862">Zinc</keyword>
<evidence type="ECO:0000256" key="3">
    <source>
        <dbReference type="ARBA" id="ARBA00022833"/>
    </source>
</evidence>
<sequence>MDVLRLGPSCPDKRQMGHLPPTTLSLSLQTTLPLCSSPAQVDAMGGDSSVSASDPHGADGLPLIWCTDCGTRQVVRRVSQQPWSAGQVFYCCPKYKRDGSGCPFWYWEEDYVDVLAGKNLPHGKGSRARGGKGNRDNVSRGMVQGESSMMGAVGMMNKEAELVGIGKELVSLAKAICVTAICMLFVLILILVVLLVK</sequence>
<dbReference type="PANTHER" id="PTHR33680">
    <property type="entry name" value="OS07G0190500 PROTEIN"/>
    <property type="match status" value="1"/>
</dbReference>
<dbReference type="PROSITE" id="PS51999">
    <property type="entry name" value="ZF_GRF"/>
    <property type="match status" value="1"/>
</dbReference>
<gene>
    <name evidence="7" type="ORF">URODEC1_LOCUS45917</name>
</gene>
<name>A0ABC8ZNB3_9POAL</name>
<dbReference type="GO" id="GO:0008270">
    <property type="term" value="F:zinc ion binding"/>
    <property type="evidence" value="ECO:0007669"/>
    <property type="project" value="UniProtKB-KW"/>
</dbReference>
<feature type="domain" description="GRF-type" evidence="6">
    <location>
        <begin position="66"/>
        <end position="111"/>
    </location>
</feature>
<proteinExistence type="predicted"/>
<evidence type="ECO:0000256" key="5">
    <source>
        <dbReference type="SAM" id="Phobius"/>
    </source>
</evidence>
<evidence type="ECO:0000313" key="7">
    <source>
        <dbReference type="EMBL" id="CAL4962932.1"/>
    </source>
</evidence>
<reference evidence="7" key="1">
    <citation type="submission" date="2024-10" db="EMBL/GenBank/DDBJ databases">
        <authorList>
            <person name="Ryan C."/>
        </authorList>
    </citation>
    <scope>NUCLEOTIDE SEQUENCE [LARGE SCALE GENOMIC DNA]</scope>
</reference>
<dbReference type="PANTHER" id="PTHR33680:SF7">
    <property type="entry name" value="OS02G0474200 PROTEIN"/>
    <property type="match status" value="1"/>
</dbReference>
<organism evidence="7 8">
    <name type="scientific">Urochloa decumbens</name>
    <dbReference type="NCBI Taxonomy" id="240449"/>
    <lineage>
        <taxon>Eukaryota</taxon>
        <taxon>Viridiplantae</taxon>
        <taxon>Streptophyta</taxon>
        <taxon>Embryophyta</taxon>
        <taxon>Tracheophyta</taxon>
        <taxon>Spermatophyta</taxon>
        <taxon>Magnoliopsida</taxon>
        <taxon>Liliopsida</taxon>
        <taxon>Poales</taxon>
        <taxon>Poaceae</taxon>
        <taxon>PACMAD clade</taxon>
        <taxon>Panicoideae</taxon>
        <taxon>Panicodae</taxon>
        <taxon>Paniceae</taxon>
        <taxon>Melinidinae</taxon>
        <taxon>Urochloa</taxon>
    </lineage>
</organism>
<keyword evidence="5" id="KW-0472">Membrane</keyword>
<dbReference type="Proteomes" id="UP001497457">
    <property type="component" value="Chromosome 19rd"/>
</dbReference>
<protein>
    <recommendedName>
        <fullName evidence="6">GRF-type domain-containing protein</fullName>
    </recommendedName>
</protein>
<dbReference type="Pfam" id="PF13408">
    <property type="entry name" value="Zn_ribbon_recom"/>
    <property type="match status" value="1"/>
</dbReference>
<dbReference type="InterPro" id="IPR025827">
    <property type="entry name" value="Zn_ribbon_recom_dom"/>
</dbReference>
<evidence type="ECO:0000256" key="4">
    <source>
        <dbReference type="PROSITE-ProRule" id="PRU01343"/>
    </source>
</evidence>
<evidence type="ECO:0000313" key="8">
    <source>
        <dbReference type="Proteomes" id="UP001497457"/>
    </source>
</evidence>
<keyword evidence="8" id="KW-1185">Reference proteome</keyword>
<evidence type="ECO:0000256" key="2">
    <source>
        <dbReference type="ARBA" id="ARBA00022771"/>
    </source>
</evidence>
<evidence type="ECO:0000256" key="1">
    <source>
        <dbReference type="ARBA" id="ARBA00022723"/>
    </source>
</evidence>
<dbReference type="InterPro" id="IPR010666">
    <property type="entry name" value="Znf_GRF"/>
</dbReference>
<dbReference type="EMBL" id="OZ075129">
    <property type="protein sequence ID" value="CAL4962932.1"/>
    <property type="molecule type" value="Genomic_DNA"/>
</dbReference>
<keyword evidence="2 4" id="KW-0863">Zinc-finger</keyword>
<accession>A0ABC8ZNB3</accession>
<keyword evidence="5" id="KW-0812">Transmembrane</keyword>